<dbReference type="Pfam" id="PF20150">
    <property type="entry name" value="2EXR"/>
    <property type="match status" value="1"/>
</dbReference>
<dbReference type="PANTHER" id="PTHR42085:SF1">
    <property type="entry name" value="F-BOX DOMAIN-CONTAINING PROTEIN"/>
    <property type="match status" value="1"/>
</dbReference>
<organism evidence="3 4">
    <name type="scientific">Lecanosticta acicola</name>
    <dbReference type="NCBI Taxonomy" id="111012"/>
    <lineage>
        <taxon>Eukaryota</taxon>
        <taxon>Fungi</taxon>
        <taxon>Dikarya</taxon>
        <taxon>Ascomycota</taxon>
        <taxon>Pezizomycotina</taxon>
        <taxon>Dothideomycetes</taxon>
        <taxon>Dothideomycetidae</taxon>
        <taxon>Mycosphaerellales</taxon>
        <taxon>Mycosphaerellaceae</taxon>
        <taxon>Lecanosticta</taxon>
    </lineage>
</organism>
<proteinExistence type="predicted"/>
<protein>
    <recommendedName>
        <fullName evidence="2">2EXR domain-containing protein</fullName>
    </recommendedName>
</protein>
<accession>A0AAI8Z215</accession>
<evidence type="ECO:0000259" key="2">
    <source>
        <dbReference type="Pfam" id="PF20150"/>
    </source>
</evidence>
<dbReference type="InterPro" id="IPR038883">
    <property type="entry name" value="AN11006-like"/>
</dbReference>
<comment type="caution">
    <text evidence="3">The sequence shown here is derived from an EMBL/GenBank/DDBJ whole genome shotgun (WGS) entry which is preliminary data.</text>
</comment>
<name>A0AAI8Z215_9PEZI</name>
<sequence>MPATTEQEVNFLQRRIADLDGQLSAFKQQLAQAESQLSKPAPNEQNPRSEITDELYQALEADNSESSSFLRLPAELRNSIYELVLPQNRTLRVNRHTKTNNVGRIVADWHRSFLDRQSLQPALLYVCRQTRRETTPMFYLHNSFDVNVAETEDFMDLRKYNFARAESWLCNVPHAYRSQLRLTISVYPKRGGPVDTQRILRTILRVKHGVTLGHWFSAWFVDLRGMNLSFENPEWNDRHYYRVRWVGPR</sequence>
<gene>
    <name evidence="3" type="ORF">LECACI_7A006168</name>
</gene>
<reference evidence="3" key="1">
    <citation type="submission" date="2023-11" db="EMBL/GenBank/DDBJ databases">
        <authorList>
            <person name="Alioto T."/>
            <person name="Alioto T."/>
            <person name="Gomez Garrido J."/>
        </authorList>
    </citation>
    <scope>NUCLEOTIDE SEQUENCE</scope>
</reference>
<dbReference type="EMBL" id="CAVMBE010000043">
    <property type="protein sequence ID" value="CAK4031010.1"/>
    <property type="molecule type" value="Genomic_DNA"/>
</dbReference>
<feature type="coiled-coil region" evidence="1">
    <location>
        <begin position="9"/>
        <end position="36"/>
    </location>
</feature>
<dbReference type="PANTHER" id="PTHR42085">
    <property type="entry name" value="F-BOX DOMAIN-CONTAINING PROTEIN"/>
    <property type="match status" value="1"/>
</dbReference>
<evidence type="ECO:0000313" key="3">
    <source>
        <dbReference type="EMBL" id="CAK4031010.1"/>
    </source>
</evidence>
<evidence type="ECO:0000256" key="1">
    <source>
        <dbReference type="SAM" id="Coils"/>
    </source>
</evidence>
<dbReference type="AlphaFoldDB" id="A0AAI8Z215"/>
<dbReference type="InterPro" id="IPR045518">
    <property type="entry name" value="2EXR"/>
</dbReference>
<feature type="domain" description="2EXR" evidence="2">
    <location>
        <begin position="68"/>
        <end position="141"/>
    </location>
</feature>
<keyword evidence="1" id="KW-0175">Coiled coil</keyword>
<evidence type="ECO:0000313" key="4">
    <source>
        <dbReference type="Proteomes" id="UP001296104"/>
    </source>
</evidence>
<dbReference type="Proteomes" id="UP001296104">
    <property type="component" value="Unassembled WGS sequence"/>
</dbReference>
<keyword evidence="4" id="KW-1185">Reference proteome</keyword>